<name>A0A1H9H2Q4_9PSEU</name>
<keyword evidence="1" id="KW-0812">Transmembrane</keyword>
<keyword evidence="3" id="KW-1185">Reference proteome</keyword>
<organism evidence="2 3">
    <name type="scientific">Lentzea flaviverrucosa</name>
    <dbReference type="NCBI Taxonomy" id="200379"/>
    <lineage>
        <taxon>Bacteria</taxon>
        <taxon>Bacillati</taxon>
        <taxon>Actinomycetota</taxon>
        <taxon>Actinomycetes</taxon>
        <taxon>Pseudonocardiales</taxon>
        <taxon>Pseudonocardiaceae</taxon>
        <taxon>Lentzea</taxon>
    </lineage>
</organism>
<sequence length="95" mass="10386">MKLPDHEQQELDEIERRLAEDDPKLAAKLTRPAPKVPRRTMVVGGLLALHVIGLLFVMAGVTTSSVVLVAVGACVVLGVFGGFAVRVWREREKQV</sequence>
<evidence type="ECO:0000313" key="3">
    <source>
        <dbReference type="Proteomes" id="UP000199028"/>
    </source>
</evidence>
<evidence type="ECO:0000256" key="1">
    <source>
        <dbReference type="SAM" id="Phobius"/>
    </source>
</evidence>
<proteinExistence type="predicted"/>
<gene>
    <name evidence="2" type="ORF">SAMN05216195_102747</name>
</gene>
<dbReference type="RefSeq" id="WP_170176097.1">
    <property type="nucleotide sequence ID" value="NZ_FOFT01000002.1"/>
</dbReference>
<accession>A0A1H9H2Q4</accession>
<protein>
    <submittedName>
        <fullName evidence="2">Uncharacterized protein</fullName>
    </submittedName>
</protein>
<dbReference type="InterPro" id="IPR021401">
    <property type="entry name" value="DUF3040"/>
</dbReference>
<dbReference type="Proteomes" id="UP000199028">
    <property type="component" value="Unassembled WGS sequence"/>
</dbReference>
<feature type="transmembrane region" description="Helical" evidence="1">
    <location>
        <begin position="67"/>
        <end position="88"/>
    </location>
</feature>
<keyword evidence="1" id="KW-0472">Membrane</keyword>
<reference evidence="3" key="1">
    <citation type="submission" date="2016-10" db="EMBL/GenBank/DDBJ databases">
        <authorList>
            <person name="Varghese N."/>
            <person name="Submissions S."/>
        </authorList>
    </citation>
    <scope>NUCLEOTIDE SEQUENCE [LARGE SCALE GENOMIC DNA]</scope>
    <source>
        <strain evidence="3">CGMCC 4.578</strain>
    </source>
</reference>
<dbReference type="EMBL" id="FOFT01000002">
    <property type="protein sequence ID" value="SEQ56590.1"/>
    <property type="molecule type" value="Genomic_DNA"/>
</dbReference>
<feature type="transmembrane region" description="Helical" evidence="1">
    <location>
        <begin position="41"/>
        <end position="61"/>
    </location>
</feature>
<keyword evidence="1" id="KW-1133">Transmembrane helix</keyword>
<evidence type="ECO:0000313" key="2">
    <source>
        <dbReference type="EMBL" id="SEQ56590.1"/>
    </source>
</evidence>
<dbReference type="AlphaFoldDB" id="A0A1H9H2Q4"/>
<dbReference type="Pfam" id="PF11239">
    <property type="entry name" value="DUF3040"/>
    <property type="match status" value="1"/>
</dbReference>